<evidence type="ECO:0000313" key="1">
    <source>
        <dbReference type="EMBL" id="MBO8189895.1"/>
    </source>
</evidence>
<proteinExistence type="predicted"/>
<name>A0ABS3X3F7_9ACTN</name>
<protein>
    <submittedName>
        <fullName evidence="1">Uncharacterized protein</fullName>
    </submittedName>
</protein>
<dbReference type="RefSeq" id="WP_209268650.1">
    <property type="nucleotide sequence ID" value="NZ_JAFFZN010000045.1"/>
</dbReference>
<dbReference type="EMBL" id="JAFFZN010000045">
    <property type="protein sequence ID" value="MBO8189895.1"/>
    <property type="molecule type" value="Genomic_DNA"/>
</dbReference>
<gene>
    <name evidence="1" type="ORF">JW592_31265</name>
</gene>
<dbReference type="Proteomes" id="UP001518976">
    <property type="component" value="Unassembled WGS sequence"/>
</dbReference>
<organism evidence="1 2">
    <name type="scientific">Streptomyces spirodelae</name>
    <dbReference type="NCBI Taxonomy" id="2812904"/>
    <lineage>
        <taxon>Bacteria</taxon>
        <taxon>Bacillati</taxon>
        <taxon>Actinomycetota</taxon>
        <taxon>Actinomycetes</taxon>
        <taxon>Kitasatosporales</taxon>
        <taxon>Streptomycetaceae</taxon>
        <taxon>Streptomyces</taxon>
    </lineage>
</organism>
<sequence length="164" mass="18548">MAEQTGQGKPEGPQRWVWSAMEPDERESRLAELTLWVDWLIETYDVRNQIARCWYRHPRIIEQLTALYLGWVRTYAGDPSKLTLRAEIDWVKELYAFLPRLGNASCQSSHQDPPAPPLTDGEAYSEWVDAGPAFLARPRSHPAQAQVFRLAEGARAAAEARSGG</sequence>
<comment type="caution">
    <text evidence="1">The sequence shown here is derived from an EMBL/GenBank/DDBJ whole genome shotgun (WGS) entry which is preliminary data.</text>
</comment>
<evidence type="ECO:0000313" key="2">
    <source>
        <dbReference type="Proteomes" id="UP001518976"/>
    </source>
</evidence>
<accession>A0ABS3X3F7</accession>
<reference evidence="1 2" key="1">
    <citation type="submission" date="2021-02" db="EMBL/GenBank/DDBJ databases">
        <title>Streptomyces spirodelae sp. nov., isolated from duckweed.</title>
        <authorList>
            <person name="Saimee Y."/>
            <person name="Duangmal K."/>
        </authorList>
    </citation>
    <scope>NUCLEOTIDE SEQUENCE [LARGE SCALE GENOMIC DNA]</scope>
    <source>
        <strain evidence="1 2">DW4-2</strain>
    </source>
</reference>
<keyword evidence="2" id="KW-1185">Reference proteome</keyword>